<dbReference type="GO" id="GO:0045010">
    <property type="term" value="P:actin nucleation"/>
    <property type="evidence" value="ECO:0007669"/>
    <property type="project" value="InterPro"/>
</dbReference>
<dbReference type="GO" id="GO:0030659">
    <property type="term" value="C:cytoplasmic vesicle membrane"/>
    <property type="evidence" value="ECO:0007669"/>
    <property type="project" value="UniProtKB-SubCell"/>
</dbReference>
<evidence type="ECO:0000256" key="9">
    <source>
        <dbReference type="ARBA" id="ARBA00022927"/>
    </source>
</evidence>
<feature type="domain" description="KIND" evidence="15">
    <location>
        <begin position="51"/>
        <end position="143"/>
    </location>
</feature>
<dbReference type="InterPro" id="IPR011011">
    <property type="entry name" value="Znf_FYVE_PHD"/>
</dbReference>
<reference evidence="16 17" key="1">
    <citation type="submission" date="2015-12" db="EMBL/GenBank/DDBJ databases">
        <title>The genome of Folsomia candida.</title>
        <authorList>
            <person name="Faddeeva A."/>
            <person name="Derks M.F."/>
            <person name="Anvar Y."/>
            <person name="Smit S."/>
            <person name="Van Straalen N."/>
            <person name="Roelofs D."/>
        </authorList>
    </citation>
    <scope>NUCLEOTIDE SEQUENCE [LARGE SCALE GENOMIC DNA]</scope>
    <source>
        <strain evidence="16 17">VU population</strain>
        <tissue evidence="16">Whole body</tissue>
    </source>
</reference>
<keyword evidence="5" id="KW-0813">Transport</keyword>
<keyword evidence="9" id="KW-0653">Protein transport</keyword>
<feature type="compositionally biased region" description="Low complexity" evidence="14">
    <location>
        <begin position="335"/>
        <end position="350"/>
    </location>
</feature>
<dbReference type="GO" id="GO:0003779">
    <property type="term" value="F:actin binding"/>
    <property type="evidence" value="ECO:0007669"/>
    <property type="project" value="UniProtKB-KW"/>
</dbReference>
<comment type="caution">
    <text evidence="16">The sequence shown here is derived from an EMBL/GenBank/DDBJ whole genome shotgun (WGS) entry which is preliminary data.</text>
</comment>
<dbReference type="GO" id="GO:0005886">
    <property type="term" value="C:plasma membrane"/>
    <property type="evidence" value="ECO:0007669"/>
    <property type="project" value="UniProtKB-SubCell"/>
</dbReference>
<dbReference type="PANTHER" id="PTHR21345:SF3">
    <property type="entry name" value="PROTEIN SPIRE"/>
    <property type="match status" value="1"/>
</dbReference>
<accession>A0A226F3K8</accession>
<proteinExistence type="inferred from homology"/>
<dbReference type="InterPro" id="IPR029901">
    <property type="entry name" value="Spire"/>
</dbReference>
<keyword evidence="17" id="KW-1185">Reference proteome</keyword>
<evidence type="ECO:0000256" key="12">
    <source>
        <dbReference type="ARBA" id="ARBA00023212"/>
    </source>
</evidence>
<feature type="compositionally biased region" description="Acidic residues" evidence="14">
    <location>
        <begin position="57"/>
        <end position="67"/>
    </location>
</feature>
<feature type="compositionally biased region" description="Polar residues" evidence="14">
    <location>
        <begin position="665"/>
        <end position="676"/>
    </location>
</feature>
<feature type="compositionally biased region" description="Polar residues" evidence="14">
    <location>
        <begin position="294"/>
        <end position="310"/>
    </location>
</feature>
<dbReference type="PANTHER" id="PTHR21345">
    <property type="entry name" value="SPIRE"/>
    <property type="match status" value="1"/>
</dbReference>
<dbReference type="GO" id="GO:0048193">
    <property type="term" value="P:Golgi vesicle transport"/>
    <property type="evidence" value="ECO:0007669"/>
    <property type="project" value="TreeGrafter"/>
</dbReference>
<keyword evidence="10" id="KW-0472">Membrane</keyword>
<name>A0A226F3K8_FOLCA</name>
<dbReference type="GO" id="GO:0036089">
    <property type="term" value="P:cleavage furrow formation"/>
    <property type="evidence" value="ECO:0007669"/>
    <property type="project" value="TreeGrafter"/>
</dbReference>
<comment type="similarity">
    <text evidence="4">Belongs to the spire family.</text>
</comment>
<feature type="region of interest" description="Disordered" evidence="14">
    <location>
        <begin position="620"/>
        <end position="715"/>
    </location>
</feature>
<dbReference type="CDD" id="cd22065">
    <property type="entry name" value="WH2_Spire_1-2_r1"/>
    <property type="match status" value="1"/>
</dbReference>
<dbReference type="CDD" id="cd22068">
    <property type="entry name" value="WH2_DmSpire_r3-like"/>
    <property type="match status" value="1"/>
</dbReference>
<dbReference type="GO" id="GO:0051639">
    <property type="term" value="P:actin filament network formation"/>
    <property type="evidence" value="ECO:0007669"/>
    <property type="project" value="TreeGrafter"/>
</dbReference>
<evidence type="ECO:0000256" key="5">
    <source>
        <dbReference type="ARBA" id="ARBA00022448"/>
    </source>
</evidence>
<dbReference type="OMA" id="QNGGHRI"/>
<evidence type="ECO:0000256" key="11">
    <source>
        <dbReference type="ARBA" id="ARBA00023203"/>
    </source>
</evidence>
<evidence type="ECO:0000256" key="8">
    <source>
        <dbReference type="ARBA" id="ARBA00022737"/>
    </source>
</evidence>
<keyword evidence="7" id="KW-0963">Cytoplasm</keyword>
<dbReference type="STRING" id="158441.A0A226F3K8"/>
<dbReference type="GO" id="GO:0040038">
    <property type="term" value="P:polar body extrusion after meiotic divisions"/>
    <property type="evidence" value="ECO:0007669"/>
    <property type="project" value="TreeGrafter"/>
</dbReference>
<evidence type="ECO:0000256" key="6">
    <source>
        <dbReference type="ARBA" id="ARBA00022475"/>
    </source>
</evidence>
<evidence type="ECO:0000256" key="14">
    <source>
        <dbReference type="SAM" id="MobiDB-lite"/>
    </source>
</evidence>
<evidence type="ECO:0000256" key="3">
    <source>
        <dbReference type="ARBA" id="ARBA00004413"/>
    </source>
</evidence>
<dbReference type="GO" id="GO:0005856">
    <property type="term" value="C:cytoskeleton"/>
    <property type="evidence" value="ECO:0007669"/>
    <property type="project" value="UniProtKB-SubCell"/>
</dbReference>
<dbReference type="Proteomes" id="UP000198287">
    <property type="component" value="Unassembled WGS sequence"/>
</dbReference>
<feature type="compositionally biased region" description="Low complexity" evidence="14">
    <location>
        <begin position="156"/>
        <end position="165"/>
    </location>
</feature>
<comment type="subcellular location">
    <subcellularLocation>
        <location evidence="3">Cell membrane</location>
        <topology evidence="3">Peripheral membrane protein</topology>
        <orientation evidence="3">Cytoplasmic side</orientation>
    </subcellularLocation>
    <subcellularLocation>
        <location evidence="2">Cytoplasm</location>
        <location evidence="2">Cytoskeleton</location>
    </subcellularLocation>
    <subcellularLocation>
        <location evidence="1">Cytoplasmic vesicle membrane</location>
        <topology evidence="1">Peripheral membrane protein</topology>
        <orientation evidence="1">Cytoplasmic side</orientation>
    </subcellularLocation>
</comment>
<evidence type="ECO:0000259" key="15">
    <source>
        <dbReference type="Pfam" id="PF16474"/>
    </source>
</evidence>
<evidence type="ECO:0000313" key="16">
    <source>
        <dbReference type="EMBL" id="OXA64359.1"/>
    </source>
</evidence>
<dbReference type="GO" id="GO:0030041">
    <property type="term" value="P:actin filament polymerization"/>
    <property type="evidence" value="ECO:0007669"/>
    <property type="project" value="TreeGrafter"/>
</dbReference>
<organism evidence="16 17">
    <name type="scientific">Folsomia candida</name>
    <name type="common">Springtail</name>
    <dbReference type="NCBI Taxonomy" id="158441"/>
    <lineage>
        <taxon>Eukaryota</taxon>
        <taxon>Metazoa</taxon>
        <taxon>Ecdysozoa</taxon>
        <taxon>Arthropoda</taxon>
        <taxon>Hexapoda</taxon>
        <taxon>Collembola</taxon>
        <taxon>Entomobryomorpha</taxon>
        <taxon>Isotomoidea</taxon>
        <taxon>Isotomidae</taxon>
        <taxon>Proisotominae</taxon>
        <taxon>Folsomia</taxon>
    </lineage>
</organism>
<dbReference type="GO" id="GO:0051295">
    <property type="term" value="P:establishment of meiotic spindle localization"/>
    <property type="evidence" value="ECO:0007669"/>
    <property type="project" value="TreeGrafter"/>
</dbReference>
<evidence type="ECO:0000256" key="13">
    <source>
        <dbReference type="ARBA" id="ARBA00023329"/>
    </source>
</evidence>
<dbReference type="AlphaFoldDB" id="A0A226F3K8"/>
<protein>
    <submittedName>
        <fullName evidence="16">Protein spire 1</fullName>
    </submittedName>
</protein>
<evidence type="ECO:0000256" key="7">
    <source>
        <dbReference type="ARBA" id="ARBA00022490"/>
    </source>
</evidence>
<evidence type="ECO:0000256" key="4">
    <source>
        <dbReference type="ARBA" id="ARBA00010956"/>
    </source>
</evidence>
<dbReference type="SUPFAM" id="SSF57903">
    <property type="entry name" value="FYVE/PHD zinc finger"/>
    <property type="match status" value="1"/>
</dbReference>
<feature type="region of interest" description="Disordered" evidence="14">
    <location>
        <begin position="294"/>
        <end position="383"/>
    </location>
</feature>
<dbReference type="OrthoDB" id="10043757at2759"/>
<dbReference type="Gene3D" id="1.10.510.10">
    <property type="entry name" value="Transferase(Phosphotransferase) domain 1"/>
    <property type="match status" value="1"/>
</dbReference>
<keyword evidence="8" id="KW-0677">Repeat</keyword>
<evidence type="ECO:0000256" key="1">
    <source>
        <dbReference type="ARBA" id="ARBA00004180"/>
    </source>
</evidence>
<dbReference type="InterPro" id="IPR011019">
    <property type="entry name" value="KIND_dom"/>
</dbReference>
<sequence length="788" mass="86513">MLSSANTLYAPPQMLLRGVSLDYNKPCSLIKLGKLSTGKLSLPLCKGRVDESGERSETDDEGIEGDSYDDHLNSRSFNFLALLKVCRDRLGSSPSGGLSSSGSLSNLCQSGSGNGNQTAADNHYKAVVRALVAETLELSTFLEKVAQGTHELRAPRSSSRSSGGSNSDGGSGESLEGLHFTVWARLWVQVIRDLRNGVKLKKVDSFDSSGRGCPPIEYELTPYEILMDDIRSRRYKLKQVMVDGSLPQRVKRDAHELILEFIRGRPPLRKAADRVLAPPPEKLLPPIEALMESIRTQNPQNLRPTKTIVRSSVRKESLRHRQAPRRQTSHEMTSDRSSASGRSSSTPASKKSADIPDVTSSTSTKNSTSGGQNDSLQSQSTPQRRLIKADLDALYGNDKDDDSDDDHLQLQVTKDSDGTCYYGHICPEHTQSEPTTPWKTRTDLLCDSSSNVDNRRRHTICNPDMTEEHGALMITFPLEYTNTLNVYNSLNGPAVSPILARRKQNLPRSMSKSMLQEEFFQSNQWQTAMECLSLNLEEVVHIRNVLTKAELESLPVDCSTKEDVLKGKVCFLCLKARFSLFGPWGNTCKLCKRMVCAKCCSKMRIPTEHFANIPVSTLSPLLSPTREEDSPTNTPGKSPSPLHPSGVGGVGGSCHSLMGKGRKNSVGSAPTSPSLSRKSDDSGQRSISPGGLLDGDDLRDRISPDGQSGPYSLPTVSSISLSLQALKRRGFGRKKEEGKTERLMGQLMVVCHDCKAMVLQIIRTSRVNKGQHLRANMTLDLPQLHQLA</sequence>
<gene>
    <name evidence="16" type="ORF">Fcan01_03130</name>
</gene>
<keyword evidence="11" id="KW-0009">Actin-binding</keyword>
<feature type="region of interest" description="Disordered" evidence="14">
    <location>
        <begin position="149"/>
        <end position="173"/>
    </location>
</feature>
<dbReference type="GO" id="GO:0008017">
    <property type="term" value="F:microtubule binding"/>
    <property type="evidence" value="ECO:0007669"/>
    <property type="project" value="TreeGrafter"/>
</dbReference>
<feature type="compositionally biased region" description="Low complexity" evidence="14">
    <location>
        <begin position="359"/>
        <end position="369"/>
    </location>
</feature>
<keyword evidence="6" id="KW-1003">Cell membrane</keyword>
<dbReference type="GO" id="GO:0015031">
    <property type="term" value="P:protein transport"/>
    <property type="evidence" value="ECO:0007669"/>
    <property type="project" value="UniProtKB-KW"/>
</dbReference>
<dbReference type="Pfam" id="PF16474">
    <property type="entry name" value="KIND"/>
    <property type="match status" value="1"/>
</dbReference>
<dbReference type="EMBL" id="LNIX01000001">
    <property type="protein sequence ID" value="OXA64359.1"/>
    <property type="molecule type" value="Genomic_DNA"/>
</dbReference>
<evidence type="ECO:0000313" key="17">
    <source>
        <dbReference type="Proteomes" id="UP000198287"/>
    </source>
</evidence>
<dbReference type="GO" id="GO:0005938">
    <property type="term" value="C:cell cortex"/>
    <property type="evidence" value="ECO:0007669"/>
    <property type="project" value="TreeGrafter"/>
</dbReference>
<feature type="region of interest" description="Disordered" evidence="14">
    <location>
        <begin position="48"/>
        <end position="67"/>
    </location>
</feature>
<feature type="compositionally biased region" description="Polar residues" evidence="14">
    <location>
        <begin position="705"/>
        <end position="715"/>
    </location>
</feature>
<evidence type="ECO:0000256" key="10">
    <source>
        <dbReference type="ARBA" id="ARBA00023136"/>
    </source>
</evidence>
<evidence type="ECO:0000256" key="2">
    <source>
        <dbReference type="ARBA" id="ARBA00004245"/>
    </source>
</evidence>
<keyword evidence="13" id="KW-0968">Cytoplasmic vesicle</keyword>
<feature type="compositionally biased region" description="Polar residues" evidence="14">
    <location>
        <begin position="370"/>
        <end position="383"/>
    </location>
</feature>
<keyword evidence="12" id="KW-0206">Cytoskeleton</keyword>